<reference evidence="1" key="1">
    <citation type="submission" date="2020-04" db="EMBL/GenBank/DDBJ databases">
        <title>Draft genome resource of the tomato pathogen Pseudocercospora fuligena.</title>
        <authorList>
            <person name="Zaccaron A."/>
        </authorList>
    </citation>
    <scope>NUCLEOTIDE SEQUENCE</scope>
    <source>
        <strain evidence="1">PF001</strain>
    </source>
</reference>
<comment type="caution">
    <text evidence="1">The sequence shown here is derived from an EMBL/GenBank/DDBJ whole genome shotgun (WGS) entry which is preliminary data.</text>
</comment>
<dbReference type="AlphaFoldDB" id="A0A8H6RBJ0"/>
<accession>A0A8H6RBJ0</accession>
<organism evidence="1 2">
    <name type="scientific">Pseudocercospora fuligena</name>
    <dbReference type="NCBI Taxonomy" id="685502"/>
    <lineage>
        <taxon>Eukaryota</taxon>
        <taxon>Fungi</taxon>
        <taxon>Dikarya</taxon>
        <taxon>Ascomycota</taxon>
        <taxon>Pezizomycotina</taxon>
        <taxon>Dothideomycetes</taxon>
        <taxon>Dothideomycetidae</taxon>
        <taxon>Mycosphaerellales</taxon>
        <taxon>Mycosphaerellaceae</taxon>
        <taxon>Pseudocercospora</taxon>
    </lineage>
</organism>
<proteinExistence type="predicted"/>
<protein>
    <submittedName>
        <fullName evidence="1">Uncharacterized protein</fullName>
    </submittedName>
</protein>
<dbReference type="Proteomes" id="UP000660729">
    <property type="component" value="Unassembled WGS sequence"/>
</dbReference>
<gene>
    <name evidence="1" type="ORF">HII31_10824</name>
</gene>
<sequence length="170" mass="19811">MQRRALFLKSFDRDETKHKTSNDFRGPYMIINPLLPFIGRTRRWGNDPVDIRLDFKNPGFPGLVEDHDSGSWRCMLFVQPAIRKLRISCIFSYCKRQCIVSNDKGVTVQDVIQEARRHAKEYRCSHYEWYGTGSSLQHLGIFETEEDYFLEVSEQSTAAWALARIENAGD</sequence>
<evidence type="ECO:0000313" key="1">
    <source>
        <dbReference type="EMBL" id="KAF7187924.1"/>
    </source>
</evidence>
<evidence type="ECO:0000313" key="2">
    <source>
        <dbReference type="Proteomes" id="UP000660729"/>
    </source>
</evidence>
<dbReference type="OrthoDB" id="3800738at2759"/>
<name>A0A8H6RBJ0_9PEZI</name>
<dbReference type="EMBL" id="JABCIY010000219">
    <property type="protein sequence ID" value="KAF7187924.1"/>
    <property type="molecule type" value="Genomic_DNA"/>
</dbReference>
<keyword evidence="2" id="KW-1185">Reference proteome</keyword>